<evidence type="ECO:0000259" key="3">
    <source>
        <dbReference type="Pfam" id="PF18912"/>
    </source>
</evidence>
<proteinExistence type="inferred from homology"/>
<feature type="domain" description="Double zinc ribbon" evidence="3">
    <location>
        <begin position="8"/>
        <end position="69"/>
    </location>
</feature>
<evidence type="ECO:0000313" key="5">
    <source>
        <dbReference type="Proteomes" id="UP001524502"/>
    </source>
</evidence>
<dbReference type="Gene3D" id="3.40.50.2020">
    <property type="match status" value="1"/>
</dbReference>
<dbReference type="Proteomes" id="UP001524502">
    <property type="component" value="Unassembled WGS sequence"/>
</dbReference>
<protein>
    <submittedName>
        <fullName evidence="4">ComF family protein</fullName>
    </submittedName>
</protein>
<accession>A0ABT1RKS6</accession>
<dbReference type="InterPro" id="IPR051910">
    <property type="entry name" value="ComF/GntX_DNA_util-trans"/>
</dbReference>
<evidence type="ECO:0000313" key="4">
    <source>
        <dbReference type="EMBL" id="MCQ4635777.1"/>
    </source>
</evidence>
<dbReference type="Pfam" id="PF00156">
    <property type="entry name" value="Pribosyltran"/>
    <property type="match status" value="1"/>
</dbReference>
<dbReference type="InterPro" id="IPR029057">
    <property type="entry name" value="PRTase-like"/>
</dbReference>
<feature type="domain" description="Phosphoribosyltransferase" evidence="2">
    <location>
        <begin position="143"/>
        <end position="234"/>
    </location>
</feature>
<dbReference type="RefSeq" id="WP_256130962.1">
    <property type="nucleotide sequence ID" value="NZ_JANFXK010000002.1"/>
</dbReference>
<evidence type="ECO:0000259" key="2">
    <source>
        <dbReference type="Pfam" id="PF00156"/>
    </source>
</evidence>
<sequence length="246" mass="27706">MGIIEKGLELLYPSNIYCISCGSIIDKTRPYALCDECVDKLHWLGQKTCAKCGKILQEDYRHDLCWDCRTYGHAFDRGYTCVQYGLYERGILLDYKYRKKSYIGRKLGDILYDRMLLEEESFDLIVPVPMHGKKQARRGFNQAAVMAARLAQRMGVPCAAGLLIRCRQTLPMKGLGAFERQQNLEGAFAVAPENRYKIAGRKLLLVDDIYTTGSTMDGCGKVLKEKGAKEIHVLSFACGANIAPKQ</sequence>
<dbReference type="PANTHER" id="PTHR47505">
    <property type="entry name" value="DNA UTILIZATION PROTEIN YHGH"/>
    <property type="match status" value="1"/>
</dbReference>
<gene>
    <name evidence="4" type="ORF">NE619_03480</name>
</gene>
<dbReference type="CDD" id="cd06223">
    <property type="entry name" value="PRTases_typeI"/>
    <property type="match status" value="1"/>
</dbReference>
<dbReference type="InterPro" id="IPR000836">
    <property type="entry name" value="PRTase_dom"/>
</dbReference>
<dbReference type="PANTHER" id="PTHR47505:SF1">
    <property type="entry name" value="DNA UTILIZATION PROTEIN YHGH"/>
    <property type="match status" value="1"/>
</dbReference>
<reference evidence="4 5" key="1">
    <citation type="submission" date="2022-06" db="EMBL/GenBank/DDBJ databases">
        <title>Isolation of gut microbiota from human fecal samples.</title>
        <authorList>
            <person name="Pamer E.G."/>
            <person name="Barat B."/>
            <person name="Waligurski E."/>
            <person name="Medina S."/>
            <person name="Paddock L."/>
            <person name="Mostad J."/>
        </authorList>
    </citation>
    <scope>NUCLEOTIDE SEQUENCE [LARGE SCALE GENOMIC DNA]</scope>
    <source>
        <strain evidence="4 5">SL.3.17</strain>
    </source>
</reference>
<dbReference type="SUPFAM" id="SSF53271">
    <property type="entry name" value="PRTase-like"/>
    <property type="match status" value="1"/>
</dbReference>
<dbReference type="EMBL" id="JANFXK010000002">
    <property type="protein sequence ID" value="MCQ4635777.1"/>
    <property type="molecule type" value="Genomic_DNA"/>
</dbReference>
<evidence type="ECO:0000256" key="1">
    <source>
        <dbReference type="ARBA" id="ARBA00008007"/>
    </source>
</evidence>
<comment type="caution">
    <text evidence="4">The sequence shown here is derived from an EMBL/GenBank/DDBJ whole genome shotgun (WGS) entry which is preliminary data.</text>
</comment>
<dbReference type="Pfam" id="PF18912">
    <property type="entry name" value="DZR_2"/>
    <property type="match status" value="1"/>
</dbReference>
<comment type="similarity">
    <text evidence="1">Belongs to the ComF/GntX family.</text>
</comment>
<keyword evidence="5" id="KW-1185">Reference proteome</keyword>
<dbReference type="InterPro" id="IPR044005">
    <property type="entry name" value="DZR_2"/>
</dbReference>
<name>A0ABT1RKS6_9FIRM</name>
<organism evidence="4 5">
    <name type="scientific">Anaerovorax odorimutans</name>
    <dbReference type="NCBI Taxonomy" id="109327"/>
    <lineage>
        <taxon>Bacteria</taxon>
        <taxon>Bacillati</taxon>
        <taxon>Bacillota</taxon>
        <taxon>Clostridia</taxon>
        <taxon>Peptostreptococcales</taxon>
        <taxon>Anaerovoracaceae</taxon>
        <taxon>Anaerovorax</taxon>
    </lineage>
</organism>